<comment type="similarity">
    <text evidence="2 7">Belongs to the CTL (choline transporter-like) family.</text>
</comment>
<dbReference type="EMBL" id="OZ020113">
    <property type="protein sequence ID" value="CAK9265886.1"/>
    <property type="molecule type" value="Genomic_DNA"/>
</dbReference>
<feature type="transmembrane region" description="Helical" evidence="7">
    <location>
        <begin position="388"/>
        <end position="407"/>
    </location>
</feature>
<feature type="transmembrane region" description="Helical" evidence="7">
    <location>
        <begin position="306"/>
        <end position="330"/>
    </location>
</feature>
<feature type="transmembrane region" description="Helical" evidence="7">
    <location>
        <begin position="177"/>
        <end position="200"/>
    </location>
</feature>
<dbReference type="PANTHER" id="PTHR12385:SF14">
    <property type="entry name" value="CHOLINE TRANSPORTER-LIKE 2"/>
    <property type="match status" value="1"/>
</dbReference>
<keyword evidence="5 7" id="KW-0472">Membrane</keyword>
<name>A0ABP0WJ35_9BRYO</name>
<feature type="transmembrane region" description="Helical" evidence="7">
    <location>
        <begin position="533"/>
        <end position="554"/>
    </location>
</feature>
<evidence type="ECO:0000256" key="1">
    <source>
        <dbReference type="ARBA" id="ARBA00004141"/>
    </source>
</evidence>
<keyword evidence="3 7" id="KW-0812">Transmembrane</keyword>
<keyword evidence="4 7" id="KW-1133">Transmembrane helix</keyword>
<organism evidence="8 9">
    <name type="scientific">Sphagnum jensenii</name>
    <dbReference type="NCBI Taxonomy" id="128206"/>
    <lineage>
        <taxon>Eukaryota</taxon>
        <taxon>Viridiplantae</taxon>
        <taxon>Streptophyta</taxon>
        <taxon>Embryophyta</taxon>
        <taxon>Bryophyta</taxon>
        <taxon>Sphagnophytina</taxon>
        <taxon>Sphagnopsida</taxon>
        <taxon>Sphagnales</taxon>
        <taxon>Sphagnaceae</taxon>
        <taxon>Sphagnum</taxon>
    </lineage>
</organism>
<evidence type="ECO:0000256" key="7">
    <source>
        <dbReference type="RuleBase" id="RU368066"/>
    </source>
</evidence>
<evidence type="ECO:0000256" key="5">
    <source>
        <dbReference type="ARBA" id="ARBA00023136"/>
    </source>
</evidence>
<keyword evidence="9" id="KW-1185">Reference proteome</keyword>
<evidence type="ECO:0000313" key="8">
    <source>
        <dbReference type="EMBL" id="CAK9265886.1"/>
    </source>
</evidence>
<dbReference type="PANTHER" id="PTHR12385">
    <property type="entry name" value="CHOLINE TRANSPORTER-LIKE (SLC FAMILY 44)"/>
    <property type="match status" value="1"/>
</dbReference>
<feature type="transmembrane region" description="Helical" evidence="7">
    <location>
        <begin position="566"/>
        <end position="589"/>
    </location>
</feature>
<feature type="transmembrane region" description="Helical" evidence="7">
    <location>
        <begin position="262"/>
        <end position="286"/>
    </location>
</feature>
<feature type="transmembrane region" description="Helical" evidence="7">
    <location>
        <begin position="206"/>
        <end position="228"/>
    </location>
</feature>
<evidence type="ECO:0000313" key="9">
    <source>
        <dbReference type="Proteomes" id="UP001497444"/>
    </source>
</evidence>
<protein>
    <recommendedName>
        <fullName evidence="7">Choline transporter-like protein</fullName>
    </recommendedName>
</protein>
<feature type="transmembrane region" description="Helical" evidence="7">
    <location>
        <begin position="427"/>
        <end position="451"/>
    </location>
</feature>
<evidence type="ECO:0000256" key="6">
    <source>
        <dbReference type="ARBA" id="ARBA00023180"/>
    </source>
</evidence>
<evidence type="ECO:0000256" key="3">
    <source>
        <dbReference type="ARBA" id="ARBA00022692"/>
    </source>
</evidence>
<evidence type="ECO:0000256" key="4">
    <source>
        <dbReference type="ARBA" id="ARBA00022989"/>
    </source>
</evidence>
<comment type="subcellular location">
    <subcellularLocation>
        <location evidence="7">Cell membrane</location>
        <topology evidence="7">Multi-pass membrane protein</topology>
    </subcellularLocation>
    <subcellularLocation>
        <location evidence="1">Membrane</location>
        <topology evidence="1">Multi-pass membrane protein</topology>
    </subcellularLocation>
</comment>
<proteinExistence type="inferred from homology"/>
<dbReference type="Pfam" id="PF04515">
    <property type="entry name" value="Choline_transpo"/>
    <property type="match status" value="1"/>
</dbReference>
<comment type="function">
    <text evidence="7">Choline transporter.</text>
</comment>
<reference evidence="8" key="1">
    <citation type="submission" date="2024-02" db="EMBL/GenBank/DDBJ databases">
        <authorList>
            <consortium name="ELIXIR-Norway"/>
            <consortium name="Elixir Norway"/>
        </authorList>
    </citation>
    <scope>NUCLEOTIDE SEQUENCE</scope>
</reference>
<dbReference type="InterPro" id="IPR007603">
    <property type="entry name" value="Choline_transptr-like"/>
</dbReference>
<evidence type="ECO:0000256" key="2">
    <source>
        <dbReference type="ARBA" id="ARBA00007168"/>
    </source>
</evidence>
<accession>A0ABP0WJ35</accession>
<gene>
    <name evidence="8" type="ORF">CSSPJE1EN1_LOCUS11364</name>
</gene>
<sequence>MYGFDYLGNTCGNKKGSVNLESYNVRYWQNPNQVYRSGVLSDPFNLADARSICLQDCPTPSTTNYLTWVCDYPQGPINLTMDDWAGRNYDYFDLLSPAQKSSSINLTGPCYPVLFQSTNFFWSCELQASPVNETLKLWTDMGGVSINSGDVIVQAVHNALSEPTAVIKRYIADLGRAWPVLVVCGGIVPLLLSITWLILVHYFVGVITWLTIILLNVVALFVTLFFYIKAGWIGTDAITAVIGSGTSKAFSASTSEQNYLKIVAVIMTIVLLVVLLITLILLKRVIIAVAVIKVAAKAIGAIPSLVIYPIVPFLILVVFLIYWVTALLYLTSAGSVTQNICNNSCAAYDLTSLSISDNNCCGYSLHHCKNVAWAIIYHVFGMFWITQFINACCLTTIAGAIAAYYWARGKTSELGWAPVLSSAKRVVQYSLGSMALGSLLVAIIEMICFIIEFIRKRLKLLELAPGGCCLSLLFCCAQCCLGCIEWIVKFINKNAYIVIATSGKGFCRAAGKASALIVSNILKVAAVNILGDLILFLGKVCVSLVCALFAFLMLETHKYKSGNSQVSSPFFPVLFCWGVGYITAGHFFAVVEMAIDAILLSFCIDADEHNGTAMFAPPLLIDTLRSHARCQEAAQAEHALRKQKKAARGK</sequence>
<dbReference type="Proteomes" id="UP001497444">
    <property type="component" value="Chromosome 18"/>
</dbReference>
<keyword evidence="6" id="KW-0325">Glycoprotein</keyword>
<feature type="transmembrane region" description="Helical" evidence="7">
    <location>
        <begin position="463"/>
        <end position="488"/>
    </location>
</feature>